<protein>
    <submittedName>
        <fullName evidence="1">Uncharacterized protein</fullName>
    </submittedName>
</protein>
<gene>
    <name evidence="1" type="ORF">HNP84_000234</name>
</gene>
<dbReference type="EMBL" id="JACHGN010000001">
    <property type="protein sequence ID" value="MBB5130546.1"/>
    <property type="molecule type" value="Genomic_DNA"/>
</dbReference>
<sequence length="171" mass="17747">MAFHTFTAGEVLTAANLMNVFAQSAYAIKPGDESVTNSITPQNDDHLFLPVEANTVYWLDAFIKADGAAAAEIQIGWTGPAGADLDWISDGLTTAATTGVDAVSRSLQGITNLPNVGLIGSGSNVVIPIRGVLTVAGTAGTLQFRWAQGVANATATRVRGGSVMRLTRMTP</sequence>
<name>A0A840NWI3_9ACTN</name>
<keyword evidence="2" id="KW-1185">Reference proteome</keyword>
<evidence type="ECO:0000313" key="2">
    <source>
        <dbReference type="Proteomes" id="UP000578449"/>
    </source>
</evidence>
<evidence type="ECO:0000313" key="1">
    <source>
        <dbReference type="EMBL" id="MBB5130546.1"/>
    </source>
</evidence>
<proteinExistence type="predicted"/>
<comment type="caution">
    <text evidence="1">The sequence shown here is derived from an EMBL/GenBank/DDBJ whole genome shotgun (WGS) entry which is preliminary data.</text>
</comment>
<dbReference type="AlphaFoldDB" id="A0A840NWI3"/>
<dbReference type="Proteomes" id="UP000578449">
    <property type="component" value="Unassembled WGS sequence"/>
</dbReference>
<reference evidence="1 2" key="1">
    <citation type="submission" date="2020-08" db="EMBL/GenBank/DDBJ databases">
        <title>Genomic Encyclopedia of Type Strains, Phase IV (KMG-IV): sequencing the most valuable type-strain genomes for metagenomic binning, comparative biology and taxonomic classification.</title>
        <authorList>
            <person name="Goeker M."/>
        </authorList>
    </citation>
    <scope>NUCLEOTIDE SEQUENCE [LARGE SCALE GENOMIC DNA]</scope>
    <source>
        <strain evidence="1 2">DSM 45615</strain>
    </source>
</reference>
<organism evidence="1 2">
    <name type="scientific">Thermocatellispora tengchongensis</name>
    <dbReference type="NCBI Taxonomy" id="1073253"/>
    <lineage>
        <taxon>Bacteria</taxon>
        <taxon>Bacillati</taxon>
        <taxon>Actinomycetota</taxon>
        <taxon>Actinomycetes</taxon>
        <taxon>Streptosporangiales</taxon>
        <taxon>Streptosporangiaceae</taxon>
        <taxon>Thermocatellispora</taxon>
    </lineage>
</organism>
<accession>A0A840NWI3</accession>
<dbReference type="RefSeq" id="WP_185047421.1">
    <property type="nucleotide sequence ID" value="NZ_BAABIX010000006.1"/>
</dbReference>